<evidence type="ECO:0000313" key="3">
    <source>
        <dbReference type="Proteomes" id="UP000030665"/>
    </source>
</evidence>
<dbReference type="Proteomes" id="UP000030665">
    <property type="component" value="Unassembled WGS sequence"/>
</dbReference>
<reference evidence="2" key="1">
    <citation type="submission" date="2014-01" db="EMBL/GenBank/DDBJ databases">
        <authorList>
            <person name="Aslett M."/>
        </authorList>
    </citation>
    <scope>NUCLEOTIDE SEQUENCE</scope>
</reference>
<dbReference type="Pfam" id="PF05585">
    <property type="entry name" value="DUF1758"/>
    <property type="match status" value="1"/>
</dbReference>
<dbReference type="InterPro" id="IPR005312">
    <property type="entry name" value="DUF1759"/>
</dbReference>
<evidence type="ECO:0000259" key="1">
    <source>
        <dbReference type="Pfam" id="PF05585"/>
    </source>
</evidence>
<feature type="domain" description="DUF1758" evidence="1">
    <location>
        <begin position="457"/>
        <end position="584"/>
    </location>
</feature>
<dbReference type="PANTHER" id="PTHR47331:SF5">
    <property type="entry name" value="RIBONUCLEASE H"/>
    <property type="match status" value="1"/>
</dbReference>
<accession>A0A077ZMB1</accession>
<reference evidence="2" key="2">
    <citation type="submission" date="2014-03" db="EMBL/GenBank/DDBJ databases">
        <title>The whipworm genome and dual-species transcriptomics of an intimate host-pathogen interaction.</title>
        <authorList>
            <person name="Foth B.J."/>
            <person name="Tsai I.J."/>
            <person name="Reid A.J."/>
            <person name="Bancroft A.J."/>
            <person name="Nichol S."/>
            <person name="Tracey A."/>
            <person name="Holroyd N."/>
            <person name="Cotton J.A."/>
            <person name="Stanley E.J."/>
            <person name="Zarowiecki M."/>
            <person name="Liu J.Z."/>
            <person name="Huckvale T."/>
            <person name="Cooper P.J."/>
            <person name="Grencis R.K."/>
            <person name="Berriman M."/>
        </authorList>
    </citation>
    <scope>NUCLEOTIDE SEQUENCE [LARGE SCALE GENOMIC DNA]</scope>
</reference>
<organism evidence="2 3">
    <name type="scientific">Trichuris trichiura</name>
    <name type="common">Whipworm</name>
    <name type="synonym">Trichocephalus trichiurus</name>
    <dbReference type="NCBI Taxonomy" id="36087"/>
    <lineage>
        <taxon>Eukaryota</taxon>
        <taxon>Metazoa</taxon>
        <taxon>Ecdysozoa</taxon>
        <taxon>Nematoda</taxon>
        <taxon>Enoplea</taxon>
        <taxon>Dorylaimia</taxon>
        <taxon>Trichinellida</taxon>
        <taxon>Trichuridae</taxon>
        <taxon>Trichuris</taxon>
    </lineage>
</organism>
<dbReference type="Pfam" id="PF03564">
    <property type="entry name" value="DUF1759"/>
    <property type="match status" value="1"/>
</dbReference>
<dbReference type="AlphaFoldDB" id="A0A077ZMB1"/>
<dbReference type="InterPro" id="IPR008737">
    <property type="entry name" value="DUF1758"/>
</dbReference>
<feature type="non-terminal residue" evidence="2">
    <location>
        <position position="653"/>
    </location>
</feature>
<protein>
    <submittedName>
        <fullName evidence="2">DUF1759 and DUF1758 domain containing protein</fullName>
    </submittedName>
</protein>
<proteinExistence type="predicted"/>
<sequence>MDQLNGLKRSRAGLKARLTVLTKELKTACSTLQDALAVEELMTCVDAVAVKASSFEEELEGLLSEKQVEQEVNVYMIMESDIRALRVEARQYFEKSKEQTLSAKEVHNGGACAPVLLKWGLPKLNGDVLLFTAFWDQFEAGVHSTSDVSDVMKFVYLKTCLESIAFDATAGYSVTAANYAGAVATRKSRFGRPNLIAEKHILELMQTEKCNRPTARDLRQVHDTVARNVRALVALNKDPSNETLSAAEMLLAVLKQKLPSIVRKRWDSKVLAESQEELTLDAFLEFLQSQVVIEEAAVTSEKEACKNKRRTERSELEQGRWKDWFPSAAALQATVHERNMCSFCSGEHENATCQRFRNVAVKGRWKIVREKRACFLSLGSSRQMHECSKKEEGVQYRPMLVEKRRREKGQASENRKVQDGLVGKPTKGRVWPGFKPTKGRVLLQTARAVMRTMSGDRTVVMCLLDAGSQRSFFTEELANRKRLNGPLEYVEISTLGGQSKFCKRTRRVQFALSALDSGEQRGAKQWRTVEALWLSKICSSIQANPLLQRRWKHLHGLKLADQFPRECFKIDVLIGLDYYYHFVSQEVRHGHAGEPVALRTFFGWIVCGSMSEGNKVRNVRSLHAQVKEDPNEILRKLWDLEALGIRDAEEARR</sequence>
<gene>
    <name evidence="2" type="ORF">TTRE_0000929301</name>
</gene>
<evidence type="ECO:0000313" key="2">
    <source>
        <dbReference type="EMBL" id="CDW60889.1"/>
    </source>
</evidence>
<dbReference type="PANTHER" id="PTHR47331">
    <property type="entry name" value="PHD-TYPE DOMAIN-CONTAINING PROTEIN"/>
    <property type="match status" value="1"/>
</dbReference>
<dbReference type="EMBL" id="HG807519">
    <property type="protein sequence ID" value="CDW60889.1"/>
    <property type="molecule type" value="Genomic_DNA"/>
</dbReference>
<dbReference type="OrthoDB" id="5872686at2759"/>
<dbReference type="STRING" id="36087.A0A077ZMB1"/>
<keyword evidence="3" id="KW-1185">Reference proteome</keyword>
<name>A0A077ZMB1_TRITR</name>